<organism evidence="9 10">
    <name type="scientific">Ohtaekwangia koreensis</name>
    <dbReference type="NCBI Taxonomy" id="688867"/>
    <lineage>
        <taxon>Bacteria</taxon>
        <taxon>Pseudomonadati</taxon>
        <taxon>Bacteroidota</taxon>
        <taxon>Cytophagia</taxon>
        <taxon>Cytophagales</taxon>
        <taxon>Fulvivirgaceae</taxon>
        <taxon>Ohtaekwangia</taxon>
    </lineage>
</organism>
<feature type="transmembrane region" description="Helical" evidence="6">
    <location>
        <begin position="694"/>
        <end position="722"/>
    </location>
</feature>
<dbReference type="PANTHER" id="PTHR30572:SF18">
    <property type="entry name" value="ABC-TYPE MACROLIDE FAMILY EXPORT SYSTEM PERMEASE COMPONENT 2"/>
    <property type="match status" value="1"/>
</dbReference>
<keyword evidence="5 6" id="KW-0472">Membrane</keyword>
<dbReference type="InterPro" id="IPR025857">
    <property type="entry name" value="MacB_PCD"/>
</dbReference>
<dbReference type="Pfam" id="PF02687">
    <property type="entry name" value="FtsX"/>
    <property type="match status" value="2"/>
</dbReference>
<feature type="transmembrane region" description="Helical" evidence="6">
    <location>
        <begin position="749"/>
        <end position="768"/>
    </location>
</feature>
<dbReference type="InterPro" id="IPR003838">
    <property type="entry name" value="ABC3_permease_C"/>
</dbReference>
<evidence type="ECO:0000256" key="1">
    <source>
        <dbReference type="ARBA" id="ARBA00004651"/>
    </source>
</evidence>
<proteinExistence type="predicted"/>
<reference evidence="9 10" key="1">
    <citation type="submission" date="2017-02" db="EMBL/GenBank/DDBJ databases">
        <authorList>
            <person name="Peterson S.W."/>
        </authorList>
    </citation>
    <scope>NUCLEOTIDE SEQUENCE [LARGE SCALE GENOMIC DNA]</scope>
    <source>
        <strain evidence="9 10">DSM 25262</strain>
    </source>
</reference>
<dbReference type="PANTHER" id="PTHR30572">
    <property type="entry name" value="MEMBRANE COMPONENT OF TRANSPORTER-RELATED"/>
    <property type="match status" value="1"/>
</dbReference>
<feature type="domain" description="ABC3 transporter permease C-terminal" evidence="7">
    <location>
        <begin position="307"/>
        <end position="422"/>
    </location>
</feature>
<dbReference type="GO" id="GO:0005886">
    <property type="term" value="C:plasma membrane"/>
    <property type="evidence" value="ECO:0007669"/>
    <property type="project" value="UniProtKB-SubCell"/>
</dbReference>
<evidence type="ECO:0000259" key="7">
    <source>
        <dbReference type="Pfam" id="PF02687"/>
    </source>
</evidence>
<dbReference type="InterPro" id="IPR050250">
    <property type="entry name" value="Macrolide_Exporter_MacB"/>
</dbReference>
<sequence length="820" mass="91286">MLLKTFARSLKKNKFFSSLNVLGLSLGMAVFLLAALYVKFETSYEDFNKDAASIYRVNLDVYVNNEKVLSSAENYPAAGPALAALPEVTAYTRLYNLGYKNNVIITNEEAKPDAIAFKHRSFLYADSSFLSMMGYTLVAGDINTALAAPNSAVITKHYATLYFGTEDPIGKTLRMRDDDNNNELVHVTGIVDKVPANTHLKFDILFSYKTLFSRQANNQPDYGINRFDRSWLRSDMYTFIRLMPGTDVKALEAKLPGLVRSHTAGMKPNNERDVLSLQPLKGIHLTSHLAEEAETNGDERIVYFIGIIGLFVLAIALINYINLTTAQVMERAREVGVRKVMGAMKYQLITQFLAEAACINMFSILVAYAVVGIALPFFNTISGLSLHVSYLLQPWFLTLLAILWIAGTLLSGFYPALVLTSFKPVAVVKGKLRHSAGGIVLRKSLVVFQFMASVSLIASTLIVFNQLEYMLKGDIGMNIDHVLVVERPSIGPGQPGFNATVNTFRNELKSNAVVESFTMSSTVPGKQREYKTVVKLYGASDDQLFTVRMNSMDFSFLEVYNMKLLAGRMFSEDFVQDPDTSVVITESTARLLGFKKPEDAVGQTLTIPDWYSPVIVGVVNDYHQVSLKSPLEPTVFFCDRYDGEFYSMRVNSKDIAGTVNQVKAAWEKSFPGNPFEYFFLDDYFNRQYKNERQFGMLFTTFSALALVIGCLGLLGLSAYTAAQRTKEIGIRKVLGSSEAGIFTLLSAEYIRLISVSIALAVPLVYILMNRWIQSFPYRTSITAGVFIVAGVTVLLIALFVVSFQTWKAARENPVVSLRSE</sequence>
<feature type="domain" description="ABC3 transporter permease C-terminal" evidence="7">
    <location>
        <begin position="700"/>
        <end position="813"/>
    </location>
</feature>
<dbReference type="RefSeq" id="WP_079688619.1">
    <property type="nucleotide sequence ID" value="NZ_FUZU01000003.1"/>
</dbReference>
<feature type="domain" description="MacB-like periplasmic core" evidence="8">
    <location>
        <begin position="17"/>
        <end position="255"/>
    </location>
</feature>
<feature type="transmembrane region" description="Helical" evidence="6">
    <location>
        <begin position="348"/>
        <end position="375"/>
    </location>
</feature>
<evidence type="ECO:0000256" key="4">
    <source>
        <dbReference type="ARBA" id="ARBA00022989"/>
    </source>
</evidence>
<dbReference type="STRING" id="688867.SAMN05660236_4055"/>
<feature type="domain" description="MacB-like periplasmic core" evidence="8">
    <location>
        <begin position="454"/>
        <end position="622"/>
    </location>
</feature>
<comment type="subcellular location">
    <subcellularLocation>
        <location evidence="1">Cell membrane</location>
        <topology evidence="1">Multi-pass membrane protein</topology>
    </subcellularLocation>
</comment>
<feature type="transmembrane region" description="Helical" evidence="6">
    <location>
        <begin position="395"/>
        <end position="419"/>
    </location>
</feature>
<dbReference type="GO" id="GO:0022857">
    <property type="term" value="F:transmembrane transporter activity"/>
    <property type="evidence" value="ECO:0007669"/>
    <property type="project" value="TreeGrafter"/>
</dbReference>
<keyword evidence="4 6" id="KW-1133">Transmembrane helix</keyword>
<dbReference type="AlphaFoldDB" id="A0A1T5M1E6"/>
<protein>
    <submittedName>
        <fullName evidence="9">Putative ABC transport system permease protein</fullName>
    </submittedName>
</protein>
<feature type="transmembrane region" description="Helical" evidence="6">
    <location>
        <begin position="21"/>
        <end position="40"/>
    </location>
</feature>
<feature type="transmembrane region" description="Helical" evidence="6">
    <location>
        <begin position="440"/>
        <end position="464"/>
    </location>
</feature>
<keyword evidence="10" id="KW-1185">Reference proteome</keyword>
<feature type="transmembrane region" description="Helical" evidence="6">
    <location>
        <begin position="301"/>
        <end position="323"/>
    </location>
</feature>
<evidence type="ECO:0000313" key="9">
    <source>
        <dbReference type="EMBL" id="SKC81925.1"/>
    </source>
</evidence>
<evidence type="ECO:0000256" key="2">
    <source>
        <dbReference type="ARBA" id="ARBA00022475"/>
    </source>
</evidence>
<dbReference type="OrthoDB" id="5933722at2"/>
<evidence type="ECO:0000313" key="10">
    <source>
        <dbReference type="Proteomes" id="UP000190961"/>
    </source>
</evidence>
<keyword evidence="3 6" id="KW-0812">Transmembrane</keyword>
<feature type="transmembrane region" description="Helical" evidence="6">
    <location>
        <begin position="780"/>
        <end position="801"/>
    </location>
</feature>
<dbReference type="Proteomes" id="UP000190961">
    <property type="component" value="Unassembled WGS sequence"/>
</dbReference>
<name>A0A1T5M1E6_9BACT</name>
<evidence type="ECO:0000259" key="8">
    <source>
        <dbReference type="Pfam" id="PF12704"/>
    </source>
</evidence>
<gene>
    <name evidence="9" type="ORF">SAMN05660236_4055</name>
</gene>
<keyword evidence="2" id="KW-1003">Cell membrane</keyword>
<evidence type="ECO:0000256" key="3">
    <source>
        <dbReference type="ARBA" id="ARBA00022692"/>
    </source>
</evidence>
<accession>A0A1T5M1E6</accession>
<evidence type="ECO:0000256" key="5">
    <source>
        <dbReference type="ARBA" id="ARBA00023136"/>
    </source>
</evidence>
<dbReference type="Pfam" id="PF12704">
    <property type="entry name" value="MacB_PCD"/>
    <property type="match status" value="2"/>
</dbReference>
<dbReference type="EMBL" id="FUZU01000003">
    <property type="protein sequence ID" value="SKC81925.1"/>
    <property type="molecule type" value="Genomic_DNA"/>
</dbReference>
<evidence type="ECO:0000256" key="6">
    <source>
        <dbReference type="SAM" id="Phobius"/>
    </source>
</evidence>